<organism evidence="1 2">
    <name type="scientific">Ranatra chinensis</name>
    <dbReference type="NCBI Taxonomy" id="642074"/>
    <lineage>
        <taxon>Eukaryota</taxon>
        <taxon>Metazoa</taxon>
        <taxon>Ecdysozoa</taxon>
        <taxon>Arthropoda</taxon>
        <taxon>Hexapoda</taxon>
        <taxon>Insecta</taxon>
        <taxon>Pterygota</taxon>
        <taxon>Neoptera</taxon>
        <taxon>Paraneoptera</taxon>
        <taxon>Hemiptera</taxon>
        <taxon>Heteroptera</taxon>
        <taxon>Panheteroptera</taxon>
        <taxon>Nepomorpha</taxon>
        <taxon>Nepidae</taxon>
        <taxon>Ranatrinae</taxon>
        <taxon>Ranatra</taxon>
    </lineage>
</organism>
<dbReference type="Proteomes" id="UP001558652">
    <property type="component" value="Unassembled WGS sequence"/>
</dbReference>
<reference evidence="1 2" key="1">
    <citation type="submission" date="2024-07" db="EMBL/GenBank/DDBJ databases">
        <title>Chromosome-level genome assembly of the water stick insect Ranatra chinensis (Heteroptera: Nepidae).</title>
        <authorList>
            <person name="Liu X."/>
        </authorList>
    </citation>
    <scope>NUCLEOTIDE SEQUENCE [LARGE SCALE GENOMIC DNA]</scope>
    <source>
        <strain evidence="1">Cailab_2021Rc</strain>
        <tissue evidence="1">Muscle</tissue>
    </source>
</reference>
<dbReference type="PANTHER" id="PTHR46106:SF4">
    <property type="entry name" value="IA-2 PROTEIN TYROSINE PHOSPHATASE, ISOFORM C"/>
    <property type="match status" value="1"/>
</dbReference>
<dbReference type="EMBL" id="JBFDAA010000004">
    <property type="protein sequence ID" value="KAL1137756.1"/>
    <property type="molecule type" value="Genomic_DNA"/>
</dbReference>
<proteinExistence type="predicted"/>
<name>A0ABD0YP67_9HEMI</name>
<evidence type="ECO:0000313" key="2">
    <source>
        <dbReference type="Proteomes" id="UP001558652"/>
    </source>
</evidence>
<comment type="caution">
    <text evidence="1">The sequence shown here is derived from an EMBL/GenBank/DDBJ whole genome shotgun (WGS) entry which is preliminary data.</text>
</comment>
<gene>
    <name evidence="1" type="ORF">AAG570_009452</name>
</gene>
<sequence>MHMCVSGCLFSEELCTPGVDWCYDDGAFGRCIVLNGDADADDLHRYEFEKEELESLESEIEKLMLDGYKWSHRRTQCIVQTLLYSFRSGNAFNRLLCDIMKPDESENQQRELEEPSQRPINVFDIIGSPALSLSIFSADIEVTTLVVNIPSLVLAPSELRHISSERHLKSSGEDNIDRVEKLRMFLFNEVFLNRGLK</sequence>
<dbReference type="AlphaFoldDB" id="A0ABD0YP67"/>
<keyword evidence="2" id="KW-1185">Reference proteome</keyword>
<evidence type="ECO:0000313" key="1">
    <source>
        <dbReference type="EMBL" id="KAL1137756.1"/>
    </source>
</evidence>
<accession>A0ABD0YP67</accession>
<protein>
    <submittedName>
        <fullName evidence="1">Uncharacterized protein</fullName>
    </submittedName>
</protein>
<dbReference type="PANTHER" id="PTHR46106">
    <property type="entry name" value="IA-2 PROTEIN TYROSINE PHOSPHATASE, ISOFORM C"/>
    <property type="match status" value="1"/>
</dbReference>
<dbReference type="InterPro" id="IPR033522">
    <property type="entry name" value="IA-2/IA-2_beta"/>
</dbReference>